<name>A0A2M7BG68_9BACT</name>
<evidence type="ECO:0000313" key="2">
    <source>
        <dbReference type="EMBL" id="PIV02079.1"/>
    </source>
</evidence>
<keyword evidence="1" id="KW-0472">Membrane</keyword>
<evidence type="ECO:0000313" key="3">
    <source>
        <dbReference type="Proteomes" id="UP000230399"/>
    </source>
</evidence>
<keyword evidence="1" id="KW-1133">Transmembrane helix</keyword>
<dbReference type="Proteomes" id="UP000230399">
    <property type="component" value="Unassembled WGS sequence"/>
</dbReference>
<organism evidence="2 3">
    <name type="scientific">Candidatus Shapirobacteria bacterium CG03_land_8_20_14_0_80_40_19</name>
    <dbReference type="NCBI Taxonomy" id="1974880"/>
    <lineage>
        <taxon>Bacteria</taxon>
        <taxon>Candidatus Shapironibacteriota</taxon>
    </lineage>
</organism>
<dbReference type="EMBL" id="PEVD01000009">
    <property type="protein sequence ID" value="PIV02079.1"/>
    <property type="molecule type" value="Genomic_DNA"/>
</dbReference>
<reference evidence="3" key="1">
    <citation type="submission" date="2017-09" db="EMBL/GenBank/DDBJ databases">
        <title>Depth-based differentiation of microbial function through sediment-hosted aquifers and enrichment of novel symbionts in the deep terrestrial subsurface.</title>
        <authorList>
            <person name="Probst A.J."/>
            <person name="Ladd B."/>
            <person name="Jarett J.K."/>
            <person name="Geller-Mcgrath D.E."/>
            <person name="Sieber C.M.K."/>
            <person name="Emerson J.B."/>
            <person name="Anantharaman K."/>
            <person name="Thomas B.C."/>
            <person name="Malmstrom R."/>
            <person name="Stieglmeier M."/>
            <person name="Klingl A."/>
            <person name="Woyke T."/>
            <person name="Ryan C.M."/>
            <person name="Banfield J.F."/>
        </authorList>
    </citation>
    <scope>NUCLEOTIDE SEQUENCE [LARGE SCALE GENOMIC DNA]</scope>
</reference>
<gene>
    <name evidence="2" type="ORF">COS55_00640</name>
</gene>
<sequence length="215" mass="24329">MINEQIPEVPIQSQETIQPVSETPVLPKKKFNFKIIAILLIVILLITGGVYAGMQIGKRQMAGGLQPKATPTLIPQPTQIPTLIPTPDETANWKIYTNSLLSYSVKYPQNWLLLDLTEGKQIEIYYQPDKTKSVGEILIEEIDDSSYNRELGSKQATKGILIGDSNAKCKTDDVEKTWCYLTFNSKYLSILIVKEKDQEYNKIIDQILSSFKFLD</sequence>
<accession>A0A2M7BG68</accession>
<dbReference type="AlphaFoldDB" id="A0A2M7BG68"/>
<protein>
    <submittedName>
        <fullName evidence="2">Uncharacterized protein</fullName>
    </submittedName>
</protein>
<evidence type="ECO:0000256" key="1">
    <source>
        <dbReference type="SAM" id="Phobius"/>
    </source>
</evidence>
<proteinExistence type="predicted"/>
<keyword evidence="1" id="KW-0812">Transmembrane</keyword>
<feature type="transmembrane region" description="Helical" evidence="1">
    <location>
        <begin position="31"/>
        <end position="52"/>
    </location>
</feature>
<comment type="caution">
    <text evidence="2">The sequence shown here is derived from an EMBL/GenBank/DDBJ whole genome shotgun (WGS) entry which is preliminary data.</text>
</comment>